<evidence type="ECO:0000313" key="1">
    <source>
        <dbReference type="EMBL" id="MFG6108337.1"/>
    </source>
</evidence>
<accession>A0ABW7CTR1</accession>
<evidence type="ECO:0008006" key="3">
    <source>
        <dbReference type="Google" id="ProtNLM"/>
    </source>
</evidence>
<dbReference type="Proteomes" id="UP001605261">
    <property type="component" value="Unassembled WGS sequence"/>
</dbReference>
<dbReference type="EMBL" id="JBHGCJ010000002">
    <property type="protein sequence ID" value="MFG6108337.1"/>
    <property type="molecule type" value="Genomic_DNA"/>
</dbReference>
<name>A0ABW7CTR1_9GAMM</name>
<gene>
    <name evidence="1" type="ORF">ACEU0G_002274</name>
</gene>
<keyword evidence="2" id="KW-1185">Reference proteome</keyword>
<dbReference type="RefSeq" id="WP_394161488.1">
    <property type="nucleotide sequence ID" value="NZ_JBHGCJ010000002.1"/>
</dbReference>
<proteinExistence type="predicted"/>
<protein>
    <recommendedName>
        <fullName evidence="3">Transposase</fullName>
    </recommendedName>
</protein>
<sequence length="131" mass="14584">MKHATRHFPLSNHHRDLAIVGLAQAGGTVRDIAHGVEASTRTVRRVLKVATVAPGWGYGMRKFLISSVEWDTDGRMLKRLPSEGAVLLDAEQIDDRAPDEIDELVYNAFSDRHGYCICACQVLEVIKDAER</sequence>
<organism evidence="1 2">
    <name type="scientific">Stenotrophomonas nematodicola</name>
    <dbReference type="NCBI Taxonomy" id="2656746"/>
    <lineage>
        <taxon>Bacteria</taxon>
        <taxon>Pseudomonadati</taxon>
        <taxon>Pseudomonadota</taxon>
        <taxon>Gammaproteobacteria</taxon>
        <taxon>Lysobacterales</taxon>
        <taxon>Lysobacteraceae</taxon>
        <taxon>Stenotrophomonas</taxon>
    </lineage>
</organism>
<comment type="caution">
    <text evidence="1">The sequence shown here is derived from an EMBL/GenBank/DDBJ whole genome shotgun (WGS) entry which is preliminary data.</text>
</comment>
<reference evidence="1 2" key="1">
    <citation type="submission" date="2024-09" db="EMBL/GenBank/DDBJ databases">
        <authorList>
            <consortium name="All-Russian atlas of soil microorganisms"/>
            <consortium name="as a basis for the search for new antimicrobial producers and enzymes with unique properties"/>
            <person name="Sokolova E.A."/>
            <person name="Voronina E.N."/>
        </authorList>
    </citation>
    <scope>NUCLEOTIDE SEQUENCE [LARGE SCALE GENOMIC DNA]</scope>
    <source>
        <strain evidence="1 2">AF-22b-331.1</strain>
    </source>
</reference>
<evidence type="ECO:0000313" key="2">
    <source>
        <dbReference type="Proteomes" id="UP001605261"/>
    </source>
</evidence>